<dbReference type="InterPro" id="IPR007634">
    <property type="entry name" value="RNA_pol_sigma_54_DNA-bd"/>
</dbReference>
<feature type="domain" description="RNA polymerase sigma factor 54 DNA-binding" evidence="12">
    <location>
        <begin position="334"/>
        <end position="490"/>
    </location>
</feature>
<comment type="similarity">
    <text evidence="1 10">Belongs to the sigma-54 factor family.</text>
</comment>
<dbReference type="InterPro" id="IPR007046">
    <property type="entry name" value="RNA_pol_sigma_54_core-bd"/>
</dbReference>
<dbReference type="Gene3D" id="1.10.10.60">
    <property type="entry name" value="Homeodomain-like"/>
    <property type="match status" value="1"/>
</dbReference>
<dbReference type="GO" id="GO:0016779">
    <property type="term" value="F:nucleotidyltransferase activity"/>
    <property type="evidence" value="ECO:0007669"/>
    <property type="project" value="UniProtKB-KW"/>
</dbReference>
<dbReference type="GO" id="GO:0001216">
    <property type="term" value="F:DNA-binding transcription activator activity"/>
    <property type="evidence" value="ECO:0007669"/>
    <property type="project" value="InterPro"/>
</dbReference>
<dbReference type="PROSITE" id="PS50044">
    <property type="entry name" value="SIGMA54_3"/>
    <property type="match status" value="1"/>
</dbReference>
<dbReference type="Pfam" id="PF04552">
    <property type="entry name" value="Sigma54_DBD"/>
    <property type="match status" value="1"/>
</dbReference>
<evidence type="ECO:0000256" key="4">
    <source>
        <dbReference type="ARBA" id="ARBA00022679"/>
    </source>
</evidence>
<dbReference type="Pfam" id="PF00309">
    <property type="entry name" value="Sigma54_AID"/>
    <property type="match status" value="1"/>
</dbReference>
<evidence type="ECO:0000313" key="15">
    <source>
        <dbReference type="Proteomes" id="UP000033651"/>
    </source>
</evidence>
<dbReference type="EMBL" id="JZRB01000028">
    <property type="protein sequence ID" value="KJV31607.1"/>
    <property type="molecule type" value="Genomic_DNA"/>
</dbReference>
<evidence type="ECO:0000259" key="13">
    <source>
        <dbReference type="Pfam" id="PF04963"/>
    </source>
</evidence>
<dbReference type="PIRSF" id="PIRSF000774">
    <property type="entry name" value="RpoN"/>
    <property type="match status" value="1"/>
</dbReference>
<dbReference type="PROSITE" id="PS00718">
    <property type="entry name" value="SIGMA54_2"/>
    <property type="match status" value="1"/>
</dbReference>
<dbReference type="RefSeq" id="WP_045830051.1">
    <property type="nucleotide sequence ID" value="NZ_JZRB01000028.1"/>
</dbReference>
<keyword evidence="15" id="KW-1185">Reference proteome</keyword>
<feature type="compositionally biased region" description="Basic and acidic residues" evidence="11">
    <location>
        <begin position="70"/>
        <end position="87"/>
    </location>
</feature>
<evidence type="ECO:0000256" key="9">
    <source>
        <dbReference type="ARBA" id="ARBA00023163"/>
    </source>
</evidence>
<evidence type="ECO:0000256" key="7">
    <source>
        <dbReference type="ARBA" id="ARBA00023082"/>
    </source>
</evidence>
<keyword evidence="8 10" id="KW-0238">DNA-binding</keyword>
<dbReference type="GO" id="GO:0000428">
    <property type="term" value="C:DNA-directed RNA polymerase complex"/>
    <property type="evidence" value="ECO:0007669"/>
    <property type="project" value="UniProtKB-KW"/>
</dbReference>
<gene>
    <name evidence="14" type="ORF">VI08_13095</name>
</gene>
<dbReference type="GO" id="GO:0003677">
    <property type="term" value="F:DNA binding"/>
    <property type="evidence" value="ECO:0007669"/>
    <property type="project" value="UniProtKB-KW"/>
</dbReference>
<keyword evidence="4 10" id="KW-0808">Transferase</keyword>
<dbReference type="OrthoDB" id="9814402at2"/>
<feature type="compositionally biased region" description="Acidic residues" evidence="11">
    <location>
        <begin position="50"/>
        <end position="69"/>
    </location>
</feature>
<comment type="function">
    <text evidence="10">Sigma factors are initiation factors that promote the attachment of RNA polymerase to specific initiation sites and are then released.</text>
</comment>
<keyword evidence="9 10" id="KW-0804">Transcription</keyword>
<dbReference type="PANTHER" id="PTHR32248">
    <property type="entry name" value="RNA POLYMERASE SIGMA-54 FACTOR"/>
    <property type="match status" value="1"/>
</dbReference>
<evidence type="ECO:0000313" key="14">
    <source>
        <dbReference type="EMBL" id="KJV31607.1"/>
    </source>
</evidence>
<comment type="caution">
    <text evidence="14">The sequence shown here is derived from an EMBL/GenBank/DDBJ whole genome shotgun (WGS) entry which is preliminary data.</text>
</comment>
<feature type="domain" description="RNA polymerase sigma factor 54 core-binding" evidence="13">
    <location>
        <begin position="127"/>
        <end position="320"/>
    </location>
</feature>
<evidence type="ECO:0000256" key="2">
    <source>
        <dbReference type="ARBA" id="ARBA00019942"/>
    </source>
</evidence>
<sequence length="493" mass="55098">MKPGLQFRLHQQLTLTPQLQQAIRLLQLSQLELEAELRQIAESNPLLEFAEDAESEPEASEETASFDEAMDFRSRDEVPAKATREEETTASSSEDLAPDWDDDRFQGEAGDYAGAPSRSGGGDEEGFEPQNAAPESLQQHLEWQLNLSQFTPRDHAIATAIIHVLDEDGYLRDGLEAVQAALREFHADLDEIEAVRKRIQRFDPTGIASLDLRDCLLCQLSQFATDTPQRDLAIRIVNEEIELLARNDTGKIARRLKAAEPDVAVAAALIRSLDPRPGAALDATPVEYVAPDVYARRENGRWRVSLNPDAQPRLGLNQHYCNLIARARGDDATWMKGQLQEARWLLKSLQSRAETLTKVAEVIVRRQAAFLDYGPEAMHPLVLREVAEEVGMHESTISRVTTRKYMHTPRGTFELKHFFSSGVATEDGGSASATAIQAMLRKLITAEDPRRPLSDQALAEELHRRGIQVARRTVAKYREAMRIPSSSERVRAG</sequence>
<dbReference type="AlphaFoldDB" id="A0A0F3KKX2"/>
<evidence type="ECO:0000256" key="10">
    <source>
        <dbReference type="PIRNR" id="PIRNR000774"/>
    </source>
</evidence>
<dbReference type="Proteomes" id="UP000033651">
    <property type="component" value="Unassembled WGS sequence"/>
</dbReference>
<name>A0A0F3KKX2_9GAMM</name>
<dbReference type="InterPro" id="IPR038709">
    <property type="entry name" value="RpoN_core-bd_sf"/>
</dbReference>
<protein>
    <recommendedName>
        <fullName evidence="2 10">RNA polymerase sigma-54 factor</fullName>
    </recommendedName>
</protein>
<keyword evidence="3 10" id="KW-0240">DNA-directed RNA polymerase</keyword>
<evidence type="ECO:0000259" key="12">
    <source>
        <dbReference type="Pfam" id="PF04552"/>
    </source>
</evidence>
<dbReference type="Gene3D" id="1.10.10.1330">
    <property type="entry name" value="RNA polymerase sigma-54 factor, core-binding domain"/>
    <property type="match status" value="1"/>
</dbReference>
<dbReference type="NCBIfam" id="NF009118">
    <property type="entry name" value="PRK12469.1"/>
    <property type="match status" value="1"/>
</dbReference>
<dbReference type="Pfam" id="PF04963">
    <property type="entry name" value="Sigma54_CBD"/>
    <property type="match status" value="1"/>
</dbReference>
<evidence type="ECO:0000256" key="5">
    <source>
        <dbReference type="ARBA" id="ARBA00022695"/>
    </source>
</evidence>
<feature type="region of interest" description="Disordered" evidence="11">
    <location>
        <begin position="50"/>
        <end position="137"/>
    </location>
</feature>
<evidence type="ECO:0000256" key="1">
    <source>
        <dbReference type="ARBA" id="ARBA00008798"/>
    </source>
</evidence>
<evidence type="ECO:0000256" key="11">
    <source>
        <dbReference type="SAM" id="MobiDB-lite"/>
    </source>
</evidence>
<dbReference type="InterPro" id="IPR000394">
    <property type="entry name" value="RNA_pol_sigma_54"/>
</dbReference>
<evidence type="ECO:0000256" key="8">
    <source>
        <dbReference type="ARBA" id="ARBA00023125"/>
    </source>
</evidence>
<dbReference type="PROSITE" id="PS00717">
    <property type="entry name" value="SIGMA54_1"/>
    <property type="match status" value="1"/>
</dbReference>
<accession>A0A0F3KKX2</accession>
<dbReference type="GO" id="GO:0016987">
    <property type="term" value="F:sigma factor activity"/>
    <property type="evidence" value="ECO:0007669"/>
    <property type="project" value="UniProtKB-KW"/>
</dbReference>
<organism evidence="14 15">
    <name type="scientific">Luteibacter yeojuensis</name>
    <dbReference type="NCBI Taxonomy" id="345309"/>
    <lineage>
        <taxon>Bacteria</taxon>
        <taxon>Pseudomonadati</taxon>
        <taxon>Pseudomonadota</taxon>
        <taxon>Gammaproteobacteria</taxon>
        <taxon>Lysobacterales</taxon>
        <taxon>Rhodanobacteraceae</taxon>
        <taxon>Luteibacter</taxon>
    </lineage>
</organism>
<keyword evidence="6 10" id="KW-0805">Transcription regulation</keyword>
<proteinExistence type="inferred from homology"/>
<keyword evidence="5 10" id="KW-0548">Nucleotidyltransferase</keyword>
<dbReference type="PATRIC" id="fig|345309.4.peg.1966"/>
<dbReference type="PANTHER" id="PTHR32248:SF4">
    <property type="entry name" value="RNA POLYMERASE SIGMA-54 FACTOR"/>
    <property type="match status" value="1"/>
</dbReference>
<dbReference type="PRINTS" id="PR00045">
    <property type="entry name" value="SIGMA54FCT"/>
</dbReference>
<dbReference type="NCBIfam" id="NF004595">
    <property type="entry name" value="PRK05932.1-2"/>
    <property type="match status" value="1"/>
</dbReference>
<evidence type="ECO:0000256" key="3">
    <source>
        <dbReference type="ARBA" id="ARBA00022478"/>
    </source>
</evidence>
<dbReference type="GO" id="GO:0006352">
    <property type="term" value="P:DNA-templated transcription initiation"/>
    <property type="evidence" value="ECO:0007669"/>
    <property type="project" value="InterPro"/>
</dbReference>
<evidence type="ECO:0000256" key="6">
    <source>
        <dbReference type="ARBA" id="ARBA00023015"/>
    </source>
</evidence>
<dbReference type="NCBIfam" id="TIGR02395">
    <property type="entry name" value="rpoN_sigma"/>
    <property type="match status" value="1"/>
</dbReference>
<keyword evidence="7 10" id="KW-0731">Sigma factor</keyword>
<reference evidence="14 15" key="1">
    <citation type="submission" date="2015-03" db="EMBL/GenBank/DDBJ databases">
        <title>Draft genome sequence of Luteibacter yeojuensis strain SU11.</title>
        <authorList>
            <person name="Sulaiman J."/>
            <person name="Priya K."/>
            <person name="Chan K.-G."/>
        </authorList>
    </citation>
    <scope>NUCLEOTIDE SEQUENCE [LARGE SCALE GENOMIC DNA]</scope>
    <source>
        <strain evidence="14 15">SU11</strain>
    </source>
</reference>